<dbReference type="EMBL" id="BGPR01002792">
    <property type="protein sequence ID" value="GBM78981.1"/>
    <property type="molecule type" value="Genomic_DNA"/>
</dbReference>
<evidence type="ECO:0000256" key="1">
    <source>
        <dbReference type="SAM" id="MobiDB-lite"/>
    </source>
</evidence>
<accession>A0A4Y2IM98</accession>
<reference evidence="2 3" key="1">
    <citation type="journal article" date="2019" name="Sci. Rep.">
        <title>Orb-weaving spider Araneus ventricosus genome elucidates the spidroin gene catalogue.</title>
        <authorList>
            <person name="Kono N."/>
            <person name="Nakamura H."/>
            <person name="Ohtoshi R."/>
            <person name="Moran D.A.P."/>
            <person name="Shinohara A."/>
            <person name="Yoshida Y."/>
            <person name="Fujiwara M."/>
            <person name="Mori M."/>
            <person name="Tomita M."/>
            <person name="Arakawa K."/>
        </authorList>
    </citation>
    <scope>NUCLEOTIDE SEQUENCE [LARGE SCALE GENOMIC DNA]</scope>
</reference>
<sequence length="135" mass="15852">MGSRSPDKTLKYDRRGDHQYHLSSMKKDNKAPKQQQEEKESSCISRLIRRVRGHNAARNYRRKKSERLRKTQIRHGLDRKGEEGMKTNLSSIRPHISNQKLEFQPPPFSVFVSKRTASTPHTKSIRRTATWLLTQ</sequence>
<feature type="compositionally biased region" description="Basic residues" evidence="1">
    <location>
        <begin position="47"/>
        <end position="68"/>
    </location>
</feature>
<protein>
    <submittedName>
        <fullName evidence="2">Uncharacterized protein</fullName>
    </submittedName>
</protein>
<evidence type="ECO:0000313" key="3">
    <source>
        <dbReference type="Proteomes" id="UP000499080"/>
    </source>
</evidence>
<keyword evidence="3" id="KW-1185">Reference proteome</keyword>
<proteinExistence type="predicted"/>
<gene>
    <name evidence="2" type="ORF">AVEN_226343_1</name>
</gene>
<organism evidence="2 3">
    <name type="scientific">Araneus ventricosus</name>
    <name type="common">Orbweaver spider</name>
    <name type="synonym">Epeira ventricosa</name>
    <dbReference type="NCBI Taxonomy" id="182803"/>
    <lineage>
        <taxon>Eukaryota</taxon>
        <taxon>Metazoa</taxon>
        <taxon>Ecdysozoa</taxon>
        <taxon>Arthropoda</taxon>
        <taxon>Chelicerata</taxon>
        <taxon>Arachnida</taxon>
        <taxon>Araneae</taxon>
        <taxon>Araneomorphae</taxon>
        <taxon>Entelegynae</taxon>
        <taxon>Araneoidea</taxon>
        <taxon>Araneidae</taxon>
        <taxon>Araneus</taxon>
    </lineage>
</organism>
<dbReference type="Proteomes" id="UP000499080">
    <property type="component" value="Unassembled WGS sequence"/>
</dbReference>
<evidence type="ECO:0000313" key="2">
    <source>
        <dbReference type="EMBL" id="GBM78981.1"/>
    </source>
</evidence>
<name>A0A4Y2IM98_ARAVE</name>
<feature type="region of interest" description="Disordered" evidence="1">
    <location>
        <begin position="1"/>
        <end position="68"/>
    </location>
</feature>
<feature type="compositionally biased region" description="Basic and acidic residues" evidence="1">
    <location>
        <begin position="1"/>
        <end position="41"/>
    </location>
</feature>
<comment type="caution">
    <text evidence="2">The sequence shown here is derived from an EMBL/GenBank/DDBJ whole genome shotgun (WGS) entry which is preliminary data.</text>
</comment>
<dbReference type="AlphaFoldDB" id="A0A4Y2IM98"/>